<dbReference type="Proteomes" id="UP000827721">
    <property type="component" value="Unassembled WGS sequence"/>
</dbReference>
<keyword evidence="9" id="KW-1185">Reference proteome</keyword>
<sequence>MNNQRVSLLSVLIFCLLLLINNNPGVVSSSTQNGKVSLELYYESLCPYCSNFIVNYLDKLFQDQLLTLVDLKLIPYGNAKIGSNNTITCQKRREISRDLGLGFPVSKVLFMASLPIKTFSLFLCMLLLNSVSASRVSSKDDTQKVQLGLYYESLCPYSANFIINYLVKLFEDDGDLFSIVDLHLSPWGNARIRYSDNITTFDCQHGPSECLLNTVEACAIDIWPEVTEHFPFINCVETLVYEHKYPQWETCFDKLGLDSKLVSDCYTSGYGKKLELQYAAETNSLEPPHTYVPWVVVDGQPLYEDYENFISYICKAYKGSTVPKACSNILLNTIHKQNADRIRPVCYKDATLSTQIRSTILSWMQKVNLAASM</sequence>
<accession>A0ABQ8H7F6</accession>
<keyword evidence="3" id="KW-0964">Secreted</keyword>
<keyword evidence="4 7" id="KW-0732">Signal</keyword>
<feature type="chain" id="PRO_5045872680" description="Gamma-interferon-inducible lysosomal thiol reductase" evidence="7">
    <location>
        <begin position="29"/>
        <end position="373"/>
    </location>
</feature>
<evidence type="ECO:0000256" key="6">
    <source>
        <dbReference type="SAM" id="Phobius"/>
    </source>
</evidence>
<comment type="similarity">
    <text evidence="2">Belongs to the GILT family.</text>
</comment>
<gene>
    <name evidence="8" type="ORF">JRO89_XS13G0091800</name>
</gene>
<dbReference type="PANTHER" id="PTHR13234">
    <property type="entry name" value="GAMMA-INTERFERON INDUCIBLE LYSOSOMAL THIOL REDUCTASE GILT"/>
    <property type="match status" value="1"/>
</dbReference>
<name>A0ABQ8H7F6_9ROSI</name>
<dbReference type="PANTHER" id="PTHR13234:SF8">
    <property type="entry name" value="GAMMA-INTERFERON-INDUCIBLE LYSOSOMAL THIOL REDUCTASE"/>
    <property type="match status" value="1"/>
</dbReference>
<feature type="signal peptide" evidence="7">
    <location>
        <begin position="1"/>
        <end position="28"/>
    </location>
</feature>
<proteinExistence type="inferred from homology"/>
<evidence type="ECO:0008006" key="10">
    <source>
        <dbReference type="Google" id="ProtNLM"/>
    </source>
</evidence>
<evidence type="ECO:0000256" key="5">
    <source>
        <dbReference type="ARBA" id="ARBA00023180"/>
    </source>
</evidence>
<evidence type="ECO:0000256" key="1">
    <source>
        <dbReference type="ARBA" id="ARBA00004613"/>
    </source>
</evidence>
<comment type="caution">
    <text evidence="8">The sequence shown here is derived from an EMBL/GenBank/DDBJ whole genome shotgun (WGS) entry which is preliminary data.</text>
</comment>
<comment type="subcellular location">
    <subcellularLocation>
        <location evidence="1">Secreted</location>
    </subcellularLocation>
</comment>
<keyword evidence="5" id="KW-0325">Glycoprotein</keyword>
<dbReference type="InterPro" id="IPR004911">
    <property type="entry name" value="Interferon-induced_GILT"/>
</dbReference>
<evidence type="ECO:0000256" key="4">
    <source>
        <dbReference type="ARBA" id="ARBA00022729"/>
    </source>
</evidence>
<organism evidence="8 9">
    <name type="scientific">Xanthoceras sorbifolium</name>
    <dbReference type="NCBI Taxonomy" id="99658"/>
    <lineage>
        <taxon>Eukaryota</taxon>
        <taxon>Viridiplantae</taxon>
        <taxon>Streptophyta</taxon>
        <taxon>Embryophyta</taxon>
        <taxon>Tracheophyta</taxon>
        <taxon>Spermatophyta</taxon>
        <taxon>Magnoliopsida</taxon>
        <taxon>eudicotyledons</taxon>
        <taxon>Gunneridae</taxon>
        <taxon>Pentapetalae</taxon>
        <taxon>rosids</taxon>
        <taxon>malvids</taxon>
        <taxon>Sapindales</taxon>
        <taxon>Sapindaceae</taxon>
        <taxon>Xanthoceroideae</taxon>
        <taxon>Xanthoceras</taxon>
    </lineage>
</organism>
<evidence type="ECO:0000256" key="7">
    <source>
        <dbReference type="SAM" id="SignalP"/>
    </source>
</evidence>
<reference evidence="8 9" key="1">
    <citation type="submission" date="2021-02" db="EMBL/GenBank/DDBJ databases">
        <title>Plant Genome Project.</title>
        <authorList>
            <person name="Zhang R.-G."/>
        </authorList>
    </citation>
    <scope>NUCLEOTIDE SEQUENCE [LARGE SCALE GENOMIC DNA]</scope>
    <source>
        <tissue evidence="8">Leaves</tissue>
    </source>
</reference>
<keyword evidence="6" id="KW-1133">Transmembrane helix</keyword>
<keyword evidence="6" id="KW-0812">Transmembrane</keyword>
<dbReference type="Pfam" id="PF03227">
    <property type="entry name" value="GILT"/>
    <property type="match status" value="2"/>
</dbReference>
<keyword evidence="6" id="KW-0472">Membrane</keyword>
<evidence type="ECO:0000256" key="2">
    <source>
        <dbReference type="ARBA" id="ARBA00005679"/>
    </source>
</evidence>
<protein>
    <recommendedName>
        <fullName evidence="10">Gamma-interferon-inducible lysosomal thiol reductase</fullName>
    </recommendedName>
</protein>
<evidence type="ECO:0000256" key="3">
    <source>
        <dbReference type="ARBA" id="ARBA00022525"/>
    </source>
</evidence>
<dbReference type="EMBL" id="JAFEMO010000013">
    <property type="protein sequence ID" value="KAH7549850.1"/>
    <property type="molecule type" value="Genomic_DNA"/>
</dbReference>
<evidence type="ECO:0000313" key="9">
    <source>
        <dbReference type="Proteomes" id="UP000827721"/>
    </source>
</evidence>
<evidence type="ECO:0000313" key="8">
    <source>
        <dbReference type="EMBL" id="KAH7549850.1"/>
    </source>
</evidence>
<feature type="transmembrane region" description="Helical" evidence="6">
    <location>
        <begin position="108"/>
        <end position="128"/>
    </location>
</feature>